<evidence type="ECO:0000313" key="11">
    <source>
        <dbReference type="WBParaSite" id="SMUV_0001035701-mRNA-1"/>
    </source>
</evidence>
<feature type="transmembrane region" description="Helical" evidence="9">
    <location>
        <begin position="215"/>
        <end position="236"/>
    </location>
</feature>
<evidence type="ECO:0000256" key="1">
    <source>
        <dbReference type="ARBA" id="ARBA00004575"/>
    </source>
</evidence>
<feature type="transmembrane region" description="Helical" evidence="9">
    <location>
        <begin position="128"/>
        <end position="145"/>
    </location>
</feature>
<feature type="region of interest" description="Disordered" evidence="8">
    <location>
        <begin position="357"/>
        <end position="382"/>
    </location>
</feature>
<keyword evidence="3 9" id="KW-0812">Transmembrane</keyword>
<keyword evidence="4" id="KW-0732">Signal</keyword>
<evidence type="ECO:0000256" key="4">
    <source>
        <dbReference type="ARBA" id="ARBA00022729"/>
    </source>
</evidence>
<dbReference type="Proteomes" id="UP000046393">
    <property type="component" value="Unplaced"/>
</dbReference>
<evidence type="ECO:0000256" key="9">
    <source>
        <dbReference type="SAM" id="Phobius"/>
    </source>
</evidence>
<dbReference type="GO" id="GO:0005637">
    <property type="term" value="C:nuclear inner membrane"/>
    <property type="evidence" value="ECO:0007669"/>
    <property type="project" value="UniProtKB-SubCell"/>
</dbReference>
<organism evidence="10 11">
    <name type="scientific">Syphacia muris</name>
    <dbReference type="NCBI Taxonomy" id="451379"/>
    <lineage>
        <taxon>Eukaryota</taxon>
        <taxon>Metazoa</taxon>
        <taxon>Ecdysozoa</taxon>
        <taxon>Nematoda</taxon>
        <taxon>Chromadorea</taxon>
        <taxon>Rhabditida</taxon>
        <taxon>Spirurina</taxon>
        <taxon>Oxyuridomorpha</taxon>
        <taxon>Oxyuroidea</taxon>
        <taxon>Oxyuridae</taxon>
        <taxon>Syphacia</taxon>
    </lineage>
</organism>
<protein>
    <submittedName>
        <fullName evidence="11">Nuclear envelope integral membrane protein 1</fullName>
    </submittedName>
</protein>
<feature type="transmembrane region" description="Helical" evidence="9">
    <location>
        <begin position="248"/>
        <end position="270"/>
    </location>
</feature>
<evidence type="ECO:0000256" key="8">
    <source>
        <dbReference type="SAM" id="MobiDB-lite"/>
    </source>
</evidence>
<dbReference type="AlphaFoldDB" id="A0A0N5AZD3"/>
<dbReference type="STRING" id="451379.A0A0N5AZD3"/>
<comment type="subcellular location">
    <subcellularLocation>
        <location evidence="1">Nucleus inner membrane</location>
        <topology evidence="1">Multi-pass membrane protein</topology>
        <orientation evidence="1">Nucleoplasmic side</orientation>
    </subcellularLocation>
</comment>
<keyword evidence="5 9" id="KW-1133">Transmembrane helix</keyword>
<comment type="similarity">
    <text evidence="2">Belongs to the NEMP family.</text>
</comment>
<dbReference type="WBParaSite" id="SMUV_0001035701-mRNA-1">
    <property type="protein sequence ID" value="SMUV_0001035701-mRNA-1"/>
    <property type="gene ID" value="SMUV_0001035701"/>
</dbReference>
<name>A0A0N5AZD3_9BILA</name>
<accession>A0A0N5AZD3</accession>
<evidence type="ECO:0000256" key="7">
    <source>
        <dbReference type="ARBA" id="ARBA00023242"/>
    </source>
</evidence>
<evidence type="ECO:0000256" key="5">
    <source>
        <dbReference type="ARBA" id="ARBA00022989"/>
    </source>
</evidence>
<dbReference type="PANTHER" id="PTHR13598:SF1">
    <property type="entry name" value="AT07567P-RELATED"/>
    <property type="match status" value="1"/>
</dbReference>
<evidence type="ECO:0000313" key="10">
    <source>
        <dbReference type="Proteomes" id="UP000046393"/>
    </source>
</evidence>
<evidence type="ECO:0000256" key="6">
    <source>
        <dbReference type="ARBA" id="ARBA00023136"/>
    </source>
</evidence>
<feature type="transmembrane region" description="Helical" evidence="9">
    <location>
        <begin position="181"/>
        <end position="203"/>
    </location>
</feature>
<sequence>MLVYQAKDCLNCVLELSSVPVKVSYKGSMWTQHLDFYYFKGYQRRPSSLFLDVHLQFNLTDRDVKIYQGSNCSAVWEQYNNDYRLFGLLRQFSLLRSKQLNPFDCTVVGIIANEPYTVRLRIWGKVNYLRAGFFIGAIILYLLSYSLVRNALFFYSSGCALGLISSLLIVGFVVYRFAPKWIIGFPLLFGGWSVSFYGIYLLWRNFTNIVLRYQKFVAAYFATVLIVSFAICYRYGPPTDIRSHNLAQWALQLIALIIIYFSCQVEWKILILNNLRFRKLAEIYFLKSLLRNLPRTRRLLTLGEYERQGIEETRKAMEQLRSYCRSPQVHIGYNFRFASFVEGDCDHIEEEEIRLHEAESSGYSQYSDDSGEDEHLRNIRNSRRNVADLNNTRYVS</sequence>
<keyword evidence="10" id="KW-1185">Reference proteome</keyword>
<reference evidence="11" key="1">
    <citation type="submission" date="2017-02" db="UniProtKB">
        <authorList>
            <consortium name="WormBaseParasite"/>
        </authorList>
    </citation>
    <scope>IDENTIFICATION</scope>
</reference>
<keyword evidence="6 9" id="KW-0472">Membrane</keyword>
<evidence type="ECO:0000256" key="2">
    <source>
        <dbReference type="ARBA" id="ARBA00005748"/>
    </source>
</evidence>
<dbReference type="Pfam" id="PF10225">
    <property type="entry name" value="NEMP"/>
    <property type="match status" value="1"/>
</dbReference>
<proteinExistence type="inferred from homology"/>
<evidence type="ECO:0000256" key="3">
    <source>
        <dbReference type="ARBA" id="ARBA00022692"/>
    </source>
</evidence>
<feature type="transmembrane region" description="Helical" evidence="9">
    <location>
        <begin position="152"/>
        <end position="175"/>
    </location>
</feature>
<dbReference type="PANTHER" id="PTHR13598">
    <property type="entry name" value="AT07567P-RELATED"/>
    <property type="match status" value="1"/>
</dbReference>
<keyword evidence="7" id="KW-0539">Nucleus</keyword>
<dbReference type="InterPro" id="IPR019358">
    <property type="entry name" value="NEMP_fam"/>
</dbReference>